<organism evidence="1 2">
    <name type="scientific">Dubosiella muris</name>
    <dbReference type="NCBI Taxonomy" id="3038133"/>
    <lineage>
        <taxon>Bacteria</taxon>
        <taxon>Bacillati</taxon>
        <taxon>Bacillota</taxon>
        <taxon>Erysipelotrichia</taxon>
        <taxon>Erysipelotrichales</taxon>
        <taxon>Erysipelotrichaceae</taxon>
        <taxon>Dubosiella</taxon>
    </lineage>
</organism>
<protein>
    <submittedName>
        <fullName evidence="1">DUF4194 domain-containing protein</fullName>
    </submittedName>
</protein>
<comment type="caution">
    <text evidence="1">The sequence shown here is derived from an EMBL/GenBank/DDBJ whole genome shotgun (WGS) entry which is preliminary data.</text>
</comment>
<dbReference type="Proteomes" id="UP000308836">
    <property type="component" value="Unassembled WGS sequence"/>
</dbReference>
<gene>
    <name evidence="1" type="ORF">E5336_04980</name>
</gene>
<name>A0AC61R8C5_9FIRM</name>
<evidence type="ECO:0000313" key="2">
    <source>
        <dbReference type="Proteomes" id="UP000308836"/>
    </source>
</evidence>
<proteinExistence type="predicted"/>
<sequence length="209" mass="24923">MGNFDFLDHLKDENLLNFKKCIRKLLDSTFIVSEKDPVLYDYLTYSSNRIDMSNYLKIIGYDLVVDEELKYAMLIQNEEDMETAGLKKINHVNFSNKEVLVLIILWMLFLERFGKFEKVYVEFGDIIDRQKQYGIIMGSLTELKTALQRFKRFSLIYYTDTDFKENTIIHLYPTLQFAMDKNQFIQIVNEMAPQLNHNEETFDSQEERQ</sequence>
<reference evidence="1" key="1">
    <citation type="submission" date="2019-04" db="EMBL/GenBank/DDBJ databases">
        <title>Microbes associate with the intestines of laboratory mice.</title>
        <authorList>
            <person name="Navarre W."/>
            <person name="Wong E."/>
            <person name="Huang K."/>
            <person name="Tropini C."/>
            <person name="Ng K."/>
            <person name="Yu B."/>
        </authorList>
    </citation>
    <scope>NUCLEOTIDE SEQUENCE</scope>
    <source>
        <strain evidence="1">NM09_H32</strain>
    </source>
</reference>
<evidence type="ECO:0000313" key="1">
    <source>
        <dbReference type="EMBL" id="TGY66203.1"/>
    </source>
</evidence>
<accession>A0AC61R8C5</accession>
<dbReference type="EMBL" id="SRYG01000008">
    <property type="protein sequence ID" value="TGY66203.1"/>
    <property type="molecule type" value="Genomic_DNA"/>
</dbReference>
<keyword evidence="2" id="KW-1185">Reference proteome</keyword>